<dbReference type="EMBL" id="KN822209">
    <property type="protein sequence ID" value="KIM52484.1"/>
    <property type="molecule type" value="Genomic_DNA"/>
</dbReference>
<evidence type="ECO:0000259" key="2">
    <source>
        <dbReference type="Pfam" id="PF13302"/>
    </source>
</evidence>
<feature type="domain" description="N-acetyltransferase" evidence="2">
    <location>
        <begin position="96"/>
        <end position="158"/>
    </location>
</feature>
<evidence type="ECO:0000256" key="1">
    <source>
        <dbReference type="SAM" id="MobiDB-lite"/>
    </source>
</evidence>
<dbReference type="InterPro" id="IPR016181">
    <property type="entry name" value="Acyl_CoA_acyltransferase"/>
</dbReference>
<dbReference type="PANTHER" id="PTHR43441">
    <property type="entry name" value="RIBOSOMAL-PROTEIN-SERINE ACETYLTRANSFERASE"/>
    <property type="match status" value="1"/>
</dbReference>
<evidence type="ECO:0000313" key="3">
    <source>
        <dbReference type="EMBL" id="KIM52484.1"/>
    </source>
</evidence>
<reference evidence="3 4" key="1">
    <citation type="submission" date="2014-04" db="EMBL/GenBank/DDBJ databases">
        <authorList>
            <consortium name="DOE Joint Genome Institute"/>
            <person name="Kuo A."/>
            <person name="Kohler A."/>
            <person name="Nagy L.G."/>
            <person name="Floudas D."/>
            <person name="Copeland A."/>
            <person name="Barry K.W."/>
            <person name="Cichocki N."/>
            <person name="Veneault-Fourrey C."/>
            <person name="LaButti K."/>
            <person name="Lindquist E.A."/>
            <person name="Lipzen A."/>
            <person name="Lundell T."/>
            <person name="Morin E."/>
            <person name="Murat C."/>
            <person name="Sun H."/>
            <person name="Tunlid A."/>
            <person name="Henrissat B."/>
            <person name="Grigoriev I.V."/>
            <person name="Hibbett D.S."/>
            <person name="Martin F."/>
            <person name="Nordberg H.P."/>
            <person name="Cantor M.N."/>
            <person name="Hua S.X."/>
        </authorList>
    </citation>
    <scope>NUCLEOTIDE SEQUENCE [LARGE SCALE GENOMIC DNA]</scope>
    <source>
        <strain evidence="3 4">Foug A</strain>
    </source>
</reference>
<reference evidence="4" key="2">
    <citation type="submission" date="2015-01" db="EMBL/GenBank/DDBJ databases">
        <title>Evolutionary Origins and Diversification of the Mycorrhizal Mutualists.</title>
        <authorList>
            <consortium name="DOE Joint Genome Institute"/>
            <consortium name="Mycorrhizal Genomics Consortium"/>
            <person name="Kohler A."/>
            <person name="Kuo A."/>
            <person name="Nagy L.G."/>
            <person name="Floudas D."/>
            <person name="Copeland A."/>
            <person name="Barry K.W."/>
            <person name="Cichocki N."/>
            <person name="Veneault-Fourrey C."/>
            <person name="LaButti K."/>
            <person name="Lindquist E.A."/>
            <person name="Lipzen A."/>
            <person name="Lundell T."/>
            <person name="Morin E."/>
            <person name="Murat C."/>
            <person name="Riley R."/>
            <person name="Ohm R."/>
            <person name="Sun H."/>
            <person name="Tunlid A."/>
            <person name="Henrissat B."/>
            <person name="Grigoriev I.V."/>
            <person name="Hibbett D.S."/>
            <person name="Martin F."/>
        </authorList>
    </citation>
    <scope>NUCLEOTIDE SEQUENCE [LARGE SCALE GENOMIC DNA]</scope>
    <source>
        <strain evidence="4">Foug A</strain>
    </source>
</reference>
<dbReference type="InterPro" id="IPR051908">
    <property type="entry name" value="Ribosomal_N-acetyltransferase"/>
</dbReference>
<dbReference type="GO" id="GO:0008999">
    <property type="term" value="F:protein-N-terminal-alanine acetyltransferase activity"/>
    <property type="evidence" value="ECO:0007669"/>
    <property type="project" value="TreeGrafter"/>
</dbReference>
<proteinExistence type="predicted"/>
<accession>A0A0C3D7W3</accession>
<feature type="region of interest" description="Disordered" evidence="1">
    <location>
        <begin position="69"/>
        <end position="92"/>
    </location>
</feature>
<sequence length="259" mass="29265">MNKTETKNIRLWFDLYADPQSPREQTLTDLWGMLRKNAVEPGQAPTPLLSSFADECLLCALILKKGEEETAEEESSSQSDPCSTAGEPCSASAATDDDVVGLIYVRSGFCDPSTKEVNVGIIIRKDMQRKGYARDAMRLALAWVFGSLQFHRVQAAILDTPDKDGALLFFTALGFTHEGTRRRAVYQPCEQGEWKDVTYLAMLDTDWLVRKSQGIRDKPPATLWDEMLDRHATEREALLEWEEGNRMKLRRSASLETIR</sequence>
<dbReference type="SUPFAM" id="SSF55729">
    <property type="entry name" value="Acyl-CoA N-acyltransferases (Nat)"/>
    <property type="match status" value="1"/>
</dbReference>
<dbReference type="Gene3D" id="3.40.630.30">
    <property type="match status" value="1"/>
</dbReference>
<dbReference type="InterPro" id="IPR000182">
    <property type="entry name" value="GNAT_dom"/>
</dbReference>
<protein>
    <recommendedName>
        <fullName evidence="2">N-acetyltransferase domain-containing protein</fullName>
    </recommendedName>
</protein>
<name>A0A0C3D7W3_9AGAM</name>
<organism evidence="3 4">
    <name type="scientific">Scleroderma citrinum Foug A</name>
    <dbReference type="NCBI Taxonomy" id="1036808"/>
    <lineage>
        <taxon>Eukaryota</taxon>
        <taxon>Fungi</taxon>
        <taxon>Dikarya</taxon>
        <taxon>Basidiomycota</taxon>
        <taxon>Agaricomycotina</taxon>
        <taxon>Agaricomycetes</taxon>
        <taxon>Agaricomycetidae</taxon>
        <taxon>Boletales</taxon>
        <taxon>Sclerodermatineae</taxon>
        <taxon>Sclerodermataceae</taxon>
        <taxon>Scleroderma</taxon>
    </lineage>
</organism>
<dbReference type="OrthoDB" id="64477at2759"/>
<dbReference type="AlphaFoldDB" id="A0A0C3D7W3"/>
<gene>
    <name evidence="3" type="ORF">SCLCIDRAFT_141009</name>
</gene>
<feature type="non-terminal residue" evidence="3">
    <location>
        <position position="259"/>
    </location>
</feature>
<dbReference type="Proteomes" id="UP000053989">
    <property type="component" value="Unassembled WGS sequence"/>
</dbReference>
<keyword evidence="4" id="KW-1185">Reference proteome</keyword>
<dbReference type="HOGENOM" id="CLU_035921_0_0_1"/>
<dbReference type="GO" id="GO:1990189">
    <property type="term" value="F:protein N-terminal-serine acetyltransferase activity"/>
    <property type="evidence" value="ECO:0007669"/>
    <property type="project" value="TreeGrafter"/>
</dbReference>
<dbReference type="PANTHER" id="PTHR43441:SF2">
    <property type="entry name" value="FAMILY ACETYLTRANSFERASE, PUTATIVE (AFU_ORTHOLOGUE AFUA_7G00850)-RELATED"/>
    <property type="match status" value="1"/>
</dbReference>
<dbReference type="Pfam" id="PF13302">
    <property type="entry name" value="Acetyltransf_3"/>
    <property type="match status" value="1"/>
</dbReference>
<evidence type="ECO:0000313" key="4">
    <source>
        <dbReference type="Proteomes" id="UP000053989"/>
    </source>
</evidence>
<dbReference type="InParanoid" id="A0A0C3D7W3"/>